<keyword evidence="4 10" id="KW-0728">SH3 domain</keyword>
<dbReference type="AlphaFoldDB" id="A0A9P5X106"/>
<dbReference type="SUPFAM" id="SSF50044">
    <property type="entry name" value="SH3-domain"/>
    <property type="match status" value="1"/>
</dbReference>
<feature type="domain" description="NACHT" evidence="14">
    <location>
        <begin position="52"/>
        <end position="203"/>
    </location>
</feature>
<dbReference type="GO" id="GO:0004709">
    <property type="term" value="F:MAP kinase kinase kinase activity"/>
    <property type="evidence" value="ECO:0007669"/>
    <property type="project" value="UniProtKB-EC"/>
</dbReference>
<keyword evidence="15" id="KW-0808">Transferase</keyword>
<evidence type="ECO:0000256" key="7">
    <source>
        <dbReference type="ARBA" id="ARBA00022840"/>
    </source>
</evidence>
<dbReference type="SMART" id="SM00220">
    <property type="entry name" value="S_TKc"/>
    <property type="match status" value="1"/>
</dbReference>
<dbReference type="SMART" id="SM00326">
    <property type="entry name" value="SH3"/>
    <property type="match status" value="1"/>
</dbReference>
<accession>A0A9P5X106</accession>
<evidence type="ECO:0000256" key="2">
    <source>
        <dbReference type="ARBA" id="ARBA00006529"/>
    </source>
</evidence>
<comment type="catalytic activity">
    <reaction evidence="9">
        <text>L-seryl-[protein] + ATP = O-phospho-L-seryl-[protein] + ADP + H(+)</text>
        <dbReference type="Rhea" id="RHEA:17989"/>
        <dbReference type="Rhea" id="RHEA-COMP:9863"/>
        <dbReference type="Rhea" id="RHEA-COMP:11604"/>
        <dbReference type="ChEBI" id="CHEBI:15378"/>
        <dbReference type="ChEBI" id="CHEBI:29999"/>
        <dbReference type="ChEBI" id="CHEBI:30616"/>
        <dbReference type="ChEBI" id="CHEBI:83421"/>
        <dbReference type="ChEBI" id="CHEBI:456216"/>
        <dbReference type="EC" id="2.7.11.25"/>
    </reaction>
</comment>
<dbReference type="PROSITE" id="PS50002">
    <property type="entry name" value="SH3"/>
    <property type="match status" value="1"/>
</dbReference>
<dbReference type="CDD" id="cd00174">
    <property type="entry name" value="SH3"/>
    <property type="match status" value="1"/>
</dbReference>
<dbReference type="Gene3D" id="3.40.50.300">
    <property type="entry name" value="P-loop containing nucleotide triphosphate hydrolases"/>
    <property type="match status" value="1"/>
</dbReference>
<evidence type="ECO:0000256" key="8">
    <source>
        <dbReference type="ARBA" id="ARBA00047559"/>
    </source>
</evidence>
<comment type="similarity">
    <text evidence="2">Belongs to the protein kinase superfamily. STE Ser/Thr protein kinase family. MAP kinase kinase kinase subfamily.</text>
</comment>
<evidence type="ECO:0000313" key="16">
    <source>
        <dbReference type="Proteomes" id="UP000807342"/>
    </source>
</evidence>
<evidence type="ECO:0000256" key="11">
    <source>
        <dbReference type="SAM" id="MobiDB-lite"/>
    </source>
</evidence>
<evidence type="ECO:0000313" key="15">
    <source>
        <dbReference type="EMBL" id="KAF9442292.1"/>
    </source>
</evidence>
<feature type="compositionally biased region" description="Acidic residues" evidence="11">
    <location>
        <begin position="593"/>
        <end position="603"/>
    </location>
</feature>
<dbReference type="InterPro" id="IPR001452">
    <property type="entry name" value="SH3_domain"/>
</dbReference>
<dbReference type="Gene3D" id="2.30.30.40">
    <property type="entry name" value="SH3 Domains"/>
    <property type="match status" value="1"/>
</dbReference>
<evidence type="ECO:0000256" key="1">
    <source>
        <dbReference type="ARBA" id="ARBA00001946"/>
    </source>
</evidence>
<dbReference type="InterPro" id="IPR051681">
    <property type="entry name" value="Ser/Thr_Kinases-Pseudokinases"/>
</dbReference>
<dbReference type="InterPro" id="IPR027417">
    <property type="entry name" value="P-loop_NTPase"/>
</dbReference>
<dbReference type="PROSITE" id="PS50837">
    <property type="entry name" value="NACHT"/>
    <property type="match status" value="1"/>
</dbReference>
<feature type="region of interest" description="Disordered" evidence="11">
    <location>
        <begin position="593"/>
        <end position="613"/>
    </location>
</feature>
<reference evidence="15" key="1">
    <citation type="submission" date="2020-11" db="EMBL/GenBank/DDBJ databases">
        <authorList>
            <consortium name="DOE Joint Genome Institute"/>
            <person name="Ahrendt S."/>
            <person name="Riley R."/>
            <person name="Andreopoulos W."/>
            <person name="Labutti K."/>
            <person name="Pangilinan J."/>
            <person name="Ruiz-Duenas F.J."/>
            <person name="Barrasa J.M."/>
            <person name="Sanchez-Garcia M."/>
            <person name="Camarero S."/>
            <person name="Miyauchi S."/>
            <person name="Serrano A."/>
            <person name="Linde D."/>
            <person name="Babiker R."/>
            <person name="Drula E."/>
            <person name="Ayuso-Fernandez I."/>
            <person name="Pacheco R."/>
            <person name="Padilla G."/>
            <person name="Ferreira P."/>
            <person name="Barriuso J."/>
            <person name="Kellner H."/>
            <person name="Castanera R."/>
            <person name="Alfaro M."/>
            <person name="Ramirez L."/>
            <person name="Pisabarro A.G."/>
            <person name="Kuo A."/>
            <person name="Tritt A."/>
            <person name="Lipzen A."/>
            <person name="He G."/>
            <person name="Yan M."/>
            <person name="Ng V."/>
            <person name="Cullen D."/>
            <person name="Martin F."/>
            <person name="Rosso M.-N."/>
            <person name="Henrissat B."/>
            <person name="Hibbett D."/>
            <person name="Martinez A.T."/>
            <person name="Grigoriev I.V."/>
        </authorList>
    </citation>
    <scope>NUCLEOTIDE SEQUENCE</scope>
    <source>
        <strain evidence="15">MF-IS2</strain>
    </source>
</reference>
<keyword evidence="5" id="KW-0677">Repeat</keyword>
<feature type="compositionally biased region" description="Basic and acidic residues" evidence="11">
    <location>
        <begin position="604"/>
        <end position="613"/>
    </location>
</feature>
<dbReference type="Pfam" id="PF24883">
    <property type="entry name" value="NPHP3_N"/>
    <property type="match status" value="1"/>
</dbReference>
<dbReference type="OrthoDB" id="10261027at2759"/>
<dbReference type="InterPro" id="IPR011009">
    <property type="entry name" value="Kinase-like_dom_sf"/>
</dbReference>
<dbReference type="PROSITE" id="PS00108">
    <property type="entry name" value="PROTEIN_KINASE_ST"/>
    <property type="match status" value="1"/>
</dbReference>
<keyword evidence="15" id="KW-0418">Kinase</keyword>
<dbReference type="Pfam" id="PF00018">
    <property type="entry name" value="SH3_1"/>
    <property type="match status" value="1"/>
</dbReference>
<evidence type="ECO:0000256" key="5">
    <source>
        <dbReference type="ARBA" id="ARBA00022737"/>
    </source>
</evidence>
<dbReference type="GO" id="GO:0005524">
    <property type="term" value="F:ATP binding"/>
    <property type="evidence" value="ECO:0007669"/>
    <property type="project" value="UniProtKB-KW"/>
</dbReference>
<keyword evidence="7" id="KW-0067">ATP-binding</keyword>
<dbReference type="InterPro" id="IPR036028">
    <property type="entry name" value="SH3-like_dom_sf"/>
</dbReference>
<dbReference type="PANTHER" id="PTHR44329">
    <property type="entry name" value="SERINE/THREONINE-PROTEIN KINASE TNNI3K-RELATED"/>
    <property type="match status" value="1"/>
</dbReference>
<feature type="domain" description="SH3" evidence="12">
    <location>
        <begin position="654"/>
        <end position="719"/>
    </location>
</feature>
<feature type="domain" description="Protein kinase" evidence="13">
    <location>
        <begin position="327"/>
        <end position="599"/>
    </location>
</feature>
<evidence type="ECO:0000256" key="9">
    <source>
        <dbReference type="ARBA" id="ARBA00048329"/>
    </source>
</evidence>
<dbReference type="PROSITE" id="PS50011">
    <property type="entry name" value="PROTEIN_KINASE_DOM"/>
    <property type="match status" value="1"/>
</dbReference>
<comment type="caution">
    <text evidence="15">The sequence shown here is derived from an EMBL/GenBank/DDBJ whole genome shotgun (WGS) entry which is preliminary data.</text>
</comment>
<protein>
    <recommendedName>
        <fullName evidence="3">mitogen-activated protein kinase kinase kinase</fullName>
        <ecNumber evidence="3">2.7.11.25</ecNumber>
    </recommendedName>
</protein>
<sequence>MDALQFIAQHGMVGAEYDSDSRNPPLRCHPLTHKDLRDRIVNWVGDPAGLQKMLWISGPAGTGKSAITQTIAEAFKASGWLGSSLFFSRESQRDDPDRLVATLVYQLAVNYIEYKDFIIQRLSHDSNSTIFQKNYQTQFKELITEPFRASSNHFGIKGPSVIIMDGLDECKGEIAQVELAELIHDYVRTVPNSPLVWIISSRPEPHIEDLLAQPDFKVACICEALSIDNIENRQVEAQTPNSSPSPTPRYLLELLSGVLQNAERRNALTRLEGQDAQQLIDFLHSVLPELGSAEFEHRNHVLVTLYRLAKESQLYPQCCLLKDVVFERRPVATDSGGFCDVYRILHGGQLLCLRAVRVHEDERDRFLRSYSKEMILWSQLEHPNILPFYGKCYLVDESSSKWQACLVSPWMENGNIVKYLKDNLSRPRKPLICDVARGLQYLHQKDIVHGDLKGANILVTGAGRACLSDFGLSSVQADRTFSYGIATTAVFGRTTRWASPELLEEDAGPTKMSDIWAVGCVFYEILTGLVPFHECRTDLQILRKMSRGGLPADLDSAVDLDEFDRPMKDLIHLCWTEDPDGRPTCQKIIEELDEQEPSEEDGGDDFRDQSARSRQHFQDMMREDHDIQINLARIEELLREGEYPGPGCATEGDPILFYVKAKYDYNAAADEEFDFKKGDIIAVTATPKSGWWKGELRDERRRQKGRYEFPSNFVNLYLGRDRFIREMLQ</sequence>
<proteinExistence type="inferred from homology"/>
<dbReference type="SUPFAM" id="SSF56112">
    <property type="entry name" value="Protein kinase-like (PK-like)"/>
    <property type="match status" value="1"/>
</dbReference>
<dbReference type="SUPFAM" id="SSF52540">
    <property type="entry name" value="P-loop containing nucleoside triphosphate hydrolases"/>
    <property type="match status" value="1"/>
</dbReference>
<evidence type="ECO:0000256" key="10">
    <source>
        <dbReference type="PROSITE-ProRule" id="PRU00192"/>
    </source>
</evidence>
<dbReference type="InterPro" id="IPR056884">
    <property type="entry name" value="NPHP3-like_N"/>
</dbReference>
<dbReference type="InterPro" id="IPR008271">
    <property type="entry name" value="Ser/Thr_kinase_AS"/>
</dbReference>
<evidence type="ECO:0000256" key="4">
    <source>
        <dbReference type="ARBA" id="ARBA00022443"/>
    </source>
</evidence>
<dbReference type="Pfam" id="PF00069">
    <property type="entry name" value="Pkinase"/>
    <property type="match status" value="1"/>
</dbReference>
<organism evidence="15 16">
    <name type="scientific">Macrolepiota fuliginosa MF-IS2</name>
    <dbReference type="NCBI Taxonomy" id="1400762"/>
    <lineage>
        <taxon>Eukaryota</taxon>
        <taxon>Fungi</taxon>
        <taxon>Dikarya</taxon>
        <taxon>Basidiomycota</taxon>
        <taxon>Agaricomycotina</taxon>
        <taxon>Agaricomycetes</taxon>
        <taxon>Agaricomycetidae</taxon>
        <taxon>Agaricales</taxon>
        <taxon>Agaricineae</taxon>
        <taxon>Agaricaceae</taxon>
        <taxon>Macrolepiota</taxon>
    </lineage>
</organism>
<evidence type="ECO:0000256" key="6">
    <source>
        <dbReference type="ARBA" id="ARBA00022741"/>
    </source>
</evidence>
<dbReference type="Proteomes" id="UP000807342">
    <property type="component" value="Unassembled WGS sequence"/>
</dbReference>
<name>A0A9P5X106_9AGAR</name>
<dbReference type="Gene3D" id="1.10.510.10">
    <property type="entry name" value="Transferase(Phosphotransferase) domain 1"/>
    <property type="match status" value="1"/>
</dbReference>
<dbReference type="InterPro" id="IPR000719">
    <property type="entry name" value="Prot_kinase_dom"/>
</dbReference>
<evidence type="ECO:0000259" key="12">
    <source>
        <dbReference type="PROSITE" id="PS50002"/>
    </source>
</evidence>
<gene>
    <name evidence="15" type="ORF">P691DRAFT_811099</name>
</gene>
<dbReference type="PANTHER" id="PTHR44329:SF298">
    <property type="entry name" value="MIXED LINEAGE KINASE DOMAIN-LIKE PROTEIN"/>
    <property type="match status" value="1"/>
</dbReference>
<keyword evidence="16" id="KW-1185">Reference proteome</keyword>
<evidence type="ECO:0000259" key="13">
    <source>
        <dbReference type="PROSITE" id="PS50011"/>
    </source>
</evidence>
<keyword evidence="6" id="KW-0547">Nucleotide-binding</keyword>
<evidence type="ECO:0000256" key="3">
    <source>
        <dbReference type="ARBA" id="ARBA00012406"/>
    </source>
</evidence>
<dbReference type="InterPro" id="IPR007111">
    <property type="entry name" value="NACHT_NTPase"/>
</dbReference>
<evidence type="ECO:0000259" key="14">
    <source>
        <dbReference type="PROSITE" id="PS50837"/>
    </source>
</evidence>
<dbReference type="EC" id="2.7.11.25" evidence="3"/>
<comment type="cofactor">
    <cofactor evidence="1">
        <name>Mg(2+)</name>
        <dbReference type="ChEBI" id="CHEBI:18420"/>
    </cofactor>
</comment>
<comment type="catalytic activity">
    <reaction evidence="8">
        <text>L-threonyl-[protein] + ATP = O-phospho-L-threonyl-[protein] + ADP + H(+)</text>
        <dbReference type="Rhea" id="RHEA:46608"/>
        <dbReference type="Rhea" id="RHEA-COMP:11060"/>
        <dbReference type="Rhea" id="RHEA-COMP:11605"/>
        <dbReference type="ChEBI" id="CHEBI:15378"/>
        <dbReference type="ChEBI" id="CHEBI:30013"/>
        <dbReference type="ChEBI" id="CHEBI:30616"/>
        <dbReference type="ChEBI" id="CHEBI:61977"/>
        <dbReference type="ChEBI" id="CHEBI:456216"/>
        <dbReference type="EC" id="2.7.11.25"/>
    </reaction>
</comment>
<dbReference type="EMBL" id="MU151663">
    <property type="protein sequence ID" value="KAF9442292.1"/>
    <property type="molecule type" value="Genomic_DNA"/>
</dbReference>